<comment type="caution">
    <text evidence="1">The sequence shown here is derived from an EMBL/GenBank/DDBJ whole genome shotgun (WGS) entry which is preliminary data.</text>
</comment>
<feature type="non-terminal residue" evidence="1">
    <location>
        <position position="1"/>
    </location>
</feature>
<dbReference type="Proteomes" id="UP000230179">
    <property type="component" value="Unassembled WGS sequence"/>
</dbReference>
<dbReference type="EMBL" id="PFBL01000017">
    <property type="protein sequence ID" value="PIR83141.1"/>
    <property type="molecule type" value="Genomic_DNA"/>
</dbReference>
<dbReference type="AlphaFoldDB" id="A0A2H0U9Q1"/>
<gene>
    <name evidence="1" type="ORF">COU19_01925</name>
</gene>
<organism evidence="1 2">
    <name type="scientific">Candidatus Kaiserbacteria bacterium CG10_big_fil_rev_8_21_14_0_10_56_12</name>
    <dbReference type="NCBI Taxonomy" id="1974611"/>
    <lineage>
        <taxon>Bacteria</taxon>
        <taxon>Candidatus Kaiseribacteriota</taxon>
    </lineage>
</organism>
<name>A0A2H0U9Q1_9BACT</name>
<reference evidence="2" key="1">
    <citation type="submission" date="2017-09" db="EMBL/GenBank/DDBJ databases">
        <title>Depth-based differentiation of microbial function through sediment-hosted aquifers and enrichment of novel symbionts in the deep terrestrial subsurface.</title>
        <authorList>
            <person name="Probst A.J."/>
            <person name="Ladd B."/>
            <person name="Jarett J.K."/>
            <person name="Geller-Mcgrath D.E."/>
            <person name="Sieber C.M.K."/>
            <person name="Emerson J.B."/>
            <person name="Anantharaman K."/>
            <person name="Thomas B.C."/>
            <person name="Malmstrom R."/>
            <person name="Stieglmeier M."/>
            <person name="Klingl A."/>
            <person name="Woyke T."/>
            <person name="Ryan C.M."/>
            <person name="Banfield J.F."/>
        </authorList>
    </citation>
    <scope>NUCLEOTIDE SEQUENCE [LARGE SCALE GENOMIC DNA]</scope>
</reference>
<protein>
    <submittedName>
        <fullName evidence="1">Uncharacterized protein</fullName>
    </submittedName>
</protein>
<sequence length="137" mass="15312">SFVVHTRILTSVLIQYGMHAAALACSKTVPWRDIMPIYTALGPQMESLRSVQDAKEFVKYLFERGLQRLHTADESARCDRRAELIGYLLLVQYTLEDAGHHGPALSVRAFITSVRNENLMQGMAVEGLRAMLASTFA</sequence>
<proteinExistence type="predicted"/>
<evidence type="ECO:0000313" key="2">
    <source>
        <dbReference type="Proteomes" id="UP000230179"/>
    </source>
</evidence>
<accession>A0A2H0U9Q1</accession>
<evidence type="ECO:0000313" key="1">
    <source>
        <dbReference type="EMBL" id="PIR83141.1"/>
    </source>
</evidence>